<organism evidence="2 3">
    <name type="scientific">Rotaria magnacalcarata</name>
    <dbReference type="NCBI Taxonomy" id="392030"/>
    <lineage>
        <taxon>Eukaryota</taxon>
        <taxon>Metazoa</taxon>
        <taxon>Spiralia</taxon>
        <taxon>Gnathifera</taxon>
        <taxon>Rotifera</taxon>
        <taxon>Eurotatoria</taxon>
        <taxon>Bdelloidea</taxon>
        <taxon>Philodinida</taxon>
        <taxon>Philodinidae</taxon>
        <taxon>Rotaria</taxon>
    </lineage>
</organism>
<dbReference type="InterPro" id="IPR028994">
    <property type="entry name" value="Integrin_alpha_N"/>
</dbReference>
<dbReference type="InterPro" id="IPR013517">
    <property type="entry name" value="FG-GAP"/>
</dbReference>
<sequence length="135" mass="14412">VLLCHGDGTFSNQTAYPTGNHPIALYIGDFDNDTLLDIVVTNDDDNNTGIFLGNGNGTFKNQTTYTTGVRSQPSSVVVRNFSRDGQLDIVVANAGATNVALLLRKGDGTLENQRIYPSTIGSPRSVAVTDFDNDS</sequence>
<accession>A0A8S3FWH7</accession>
<name>A0A8S3FWH7_9BILA</name>
<dbReference type="EMBL" id="CAJOBH010252925">
    <property type="protein sequence ID" value="CAF5142685.1"/>
    <property type="molecule type" value="Genomic_DNA"/>
</dbReference>
<dbReference type="AlphaFoldDB" id="A0A8S3FWH7"/>
<gene>
    <name evidence="2" type="ORF">BYL167_LOCUS70506</name>
</gene>
<comment type="caution">
    <text evidence="2">The sequence shown here is derived from an EMBL/GenBank/DDBJ whole genome shotgun (WGS) entry which is preliminary data.</text>
</comment>
<dbReference type="SUPFAM" id="SSF69318">
    <property type="entry name" value="Integrin alpha N-terminal domain"/>
    <property type="match status" value="1"/>
</dbReference>
<evidence type="ECO:0000313" key="3">
    <source>
        <dbReference type="Proteomes" id="UP000681967"/>
    </source>
</evidence>
<dbReference type="Gene3D" id="2.130.10.130">
    <property type="entry name" value="Integrin alpha, N-terminal"/>
    <property type="match status" value="1"/>
</dbReference>
<protein>
    <recommendedName>
        <fullName evidence="4">VCBS repeat-containing protein</fullName>
    </recommendedName>
</protein>
<reference evidence="2" key="1">
    <citation type="submission" date="2021-02" db="EMBL/GenBank/DDBJ databases">
        <authorList>
            <person name="Nowell W R."/>
        </authorList>
    </citation>
    <scope>NUCLEOTIDE SEQUENCE</scope>
</reference>
<dbReference type="Pfam" id="PF13517">
    <property type="entry name" value="FG-GAP_3"/>
    <property type="match status" value="1"/>
</dbReference>
<evidence type="ECO:0008006" key="4">
    <source>
        <dbReference type="Google" id="ProtNLM"/>
    </source>
</evidence>
<feature type="non-terminal residue" evidence="2">
    <location>
        <position position="1"/>
    </location>
</feature>
<evidence type="ECO:0000313" key="2">
    <source>
        <dbReference type="EMBL" id="CAF5142685.1"/>
    </source>
</evidence>
<keyword evidence="1" id="KW-0732">Signal</keyword>
<dbReference type="PANTHER" id="PTHR46580">
    <property type="entry name" value="SENSOR KINASE-RELATED"/>
    <property type="match status" value="1"/>
</dbReference>
<dbReference type="Proteomes" id="UP000681967">
    <property type="component" value="Unassembled WGS sequence"/>
</dbReference>
<proteinExistence type="predicted"/>
<evidence type="ECO:0000256" key="1">
    <source>
        <dbReference type="ARBA" id="ARBA00022729"/>
    </source>
</evidence>